<keyword evidence="3" id="KW-1185">Reference proteome</keyword>
<proteinExistence type="predicted"/>
<reference evidence="2 3" key="1">
    <citation type="submission" date="2019-10" db="EMBL/GenBank/DDBJ databases">
        <title>Genome sequence of Luteimicrobium xylanilyticum HY-24.</title>
        <authorList>
            <person name="Kim D.Y."/>
            <person name="Park H.-Y."/>
        </authorList>
    </citation>
    <scope>NUCLEOTIDE SEQUENCE [LARGE SCALE GENOMIC DNA]</scope>
    <source>
        <strain evidence="2 3">HY-24</strain>
    </source>
</reference>
<accession>A0A5P9Q8X2</accession>
<dbReference type="OrthoDB" id="4555843at2"/>
<organism evidence="2 3">
    <name type="scientific">Luteimicrobium xylanilyticum</name>
    <dbReference type="NCBI Taxonomy" id="1133546"/>
    <lineage>
        <taxon>Bacteria</taxon>
        <taxon>Bacillati</taxon>
        <taxon>Actinomycetota</taxon>
        <taxon>Actinomycetes</taxon>
        <taxon>Micrococcales</taxon>
        <taxon>Luteimicrobium</taxon>
    </lineage>
</organism>
<evidence type="ECO:0000313" key="3">
    <source>
        <dbReference type="Proteomes" id="UP000326702"/>
    </source>
</evidence>
<name>A0A5P9Q8X2_9MICO</name>
<dbReference type="Pfam" id="PF14280">
    <property type="entry name" value="DUF4365"/>
    <property type="match status" value="1"/>
</dbReference>
<dbReference type="Proteomes" id="UP000326702">
    <property type="component" value="Chromosome"/>
</dbReference>
<evidence type="ECO:0000313" key="2">
    <source>
        <dbReference type="EMBL" id="QFU97888.1"/>
    </source>
</evidence>
<protein>
    <recommendedName>
        <fullName evidence="1">DUF4365 domain-containing protein</fullName>
    </recommendedName>
</protein>
<dbReference type="AlphaFoldDB" id="A0A5P9Q8X2"/>
<dbReference type="EMBL" id="CP045529">
    <property type="protein sequence ID" value="QFU97888.1"/>
    <property type="molecule type" value="Genomic_DNA"/>
</dbReference>
<feature type="domain" description="DUF4365" evidence="1">
    <location>
        <begin position="26"/>
        <end position="179"/>
    </location>
</feature>
<dbReference type="KEGG" id="lxl:KDY119_01394"/>
<gene>
    <name evidence="2" type="ORF">KDY119_01394</name>
</gene>
<sequence length="187" mass="21149">MSVETSLGSPTHDLFADDIPVSALKERLSKGVIQMIASAAGLDVGEWGTDYDGYDGTIRSIHNFDPYMASPGFDLQLKCTGQRRVERVDHLAWKLDRRTCELLSRPNRALMGAFCVVTVPELPGHWLNRHDEGLLARCHAYYLRGQDIPPVPDGKKSQVLHIPRSNRLDPVSMRDLIEQAARWRWDE</sequence>
<dbReference type="RefSeq" id="WP_051136654.1">
    <property type="nucleotide sequence ID" value="NZ_BAABIH010000034.1"/>
</dbReference>
<evidence type="ECO:0000259" key="1">
    <source>
        <dbReference type="Pfam" id="PF14280"/>
    </source>
</evidence>
<dbReference type="InterPro" id="IPR025375">
    <property type="entry name" value="DUF4365"/>
</dbReference>